<dbReference type="Proteomes" id="UP000030700">
    <property type="component" value="Unassembled WGS sequence"/>
</dbReference>
<feature type="domain" description="Solute-binding protein family 5" evidence="6">
    <location>
        <begin position="70"/>
        <end position="442"/>
    </location>
</feature>
<comment type="subcellular location">
    <subcellularLocation>
        <location evidence="1">Cell envelope</location>
    </subcellularLocation>
</comment>
<sequence>MKRRHSILCALLLLLSYAPMVFAMSETLKIGYYYGVATLDPAFVATQLEYNVAMQLFEGLTSFTQEDLRPEPGMAVRWEITNDGATYDFYLREDAQWSDGVAISCDTFRASWLRTLRPETNSPQAALLFYISNAQAYNQGVKTAEQVGIACSSTHLLRVTLEHPSPFFLQLTSLPAYFPVPEHHLQQIGADWGTSAPIVGNGAFALETWSSIQMRLKKNEHYWAHNAIALDDVELRFFHKEGTKTALRAYLHGEVDWLAWVPSQDVIEMLNSPDLLRLPSFSTYYYLLNVSHPALADPHVRKALYLALRRGNICRETLKSGDLPAFGLIPPRIPGYANYPGEREDVARARDLLRKAGFPDGNGFPSLTIMIYKCIEHQMIAEAIQKIWQDELNIQINIEIQEGMEFWTRLAQRKYEIACFVWSGDYLDPSTFLELFEDASAKTNTTGWQNEEYARLLRQSRALPNINERFRLYARAEKIIIDETPIVPILHGISLHLVKPYVTGIVPNLLNFYPLKTVRIER</sequence>
<accession>A0A081BLX1</accession>
<dbReference type="Gene3D" id="3.10.105.10">
    <property type="entry name" value="Dipeptide-binding Protein, Domain 3"/>
    <property type="match status" value="1"/>
</dbReference>
<dbReference type="STRING" id="1499966.U14_02631"/>
<dbReference type="Gene3D" id="3.40.190.10">
    <property type="entry name" value="Periplasmic binding protein-like II"/>
    <property type="match status" value="1"/>
</dbReference>
<keyword evidence="4 5" id="KW-0732">Signal</keyword>
<dbReference type="SUPFAM" id="SSF53850">
    <property type="entry name" value="Periplasmic binding protein-like II"/>
    <property type="match status" value="1"/>
</dbReference>
<dbReference type="GO" id="GO:1904680">
    <property type="term" value="F:peptide transmembrane transporter activity"/>
    <property type="evidence" value="ECO:0007669"/>
    <property type="project" value="TreeGrafter"/>
</dbReference>
<dbReference type="PANTHER" id="PTHR30290:SF10">
    <property type="entry name" value="PERIPLASMIC OLIGOPEPTIDE-BINDING PROTEIN-RELATED"/>
    <property type="match status" value="1"/>
</dbReference>
<dbReference type="PIRSF" id="PIRSF002741">
    <property type="entry name" value="MppA"/>
    <property type="match status" value="1"/>
</dbReference>
<dbReference type="FunFam" id="3.90.76.10:FF:000001">
    <property type="entry name" value="Oligopeptide ABC transporter substrate-binding protein"/>
    <property type="match status" value="1"/>
</dbReference>
<dbReference type="AlphaFoldDB" id="A0A081BLX1"/>
<dbReference type="Pfam" id="PF00496">
    <property type="entry name" value="SBP_bac_5"/>
    <property type="match status" value="1"/>
</dbReference>
<dbReference type="HOGENOM" id="CLU_017028_0_3_0"/>
<evidence type="ECO:0000259" key="6">
    <source>
        <dbReference type="Pfam" id="PF00496"/>
    </source>
</evidence>
<dbReference type="GO" id="GO:0042597">
    <property type="term" value="C:periplasmic space"/>
    <property type="evidence" value="ECO:0007669"/>
    <property type="project" value="UniProtKB-ARBA"/>
</dbReference>
<keyword evidence="8" id="KW-1185">Reference proteome</keyword>
<proteinExistence type="inferred from homology"/>
<dbReference type="PANTHER" id="PTHR30290">
    <property type="entry name" value="PERIPLASMIC BINDING COMPONENT OF ABC TRANSPORTER"/>
    <property type="match status" value="1"/>
</dbReference>
<evidence type="ECO:0000256" key="4">
    <source>
        <dbReference type="ARBA" id="ARBA00022729"/>
    </source>
</evidence>
<dbReference type="InterPro" id="IPR000914">
    <property type="entry name" value="SBP_5_dom"/>
</dbReference>
<evidence type="ECO:0000256" key="5">
    <source>
        <dbReference type="SAM" id="SignalP"/>
    </source>
</evidence>
<dbReference type="GO" id="GO:0030313">
    <property type="term" value="C:cell envelope"/>
    <property type="evidence" value="ECO:0007669"/>
    <property type="project" value="UniProtKB-SubCell"/>
</dbReference>
<dbReference type="InterPro" id="IPR030678">
    <property type="entry name" value="Peptide/Ni-bd"/>
</dbReference>
<comment type="similarity">
    <text evidence="2">Belongs to the bacterial solute-binding protein 5 family.</text>
</comment>
<feature type="chain" id="PRO_5001755275" evidence="5">
    <location>
        <begin position="24"/>
        <end position="522"/>
    </location>
</feature>
<dbReference type="InterPro" id="IPR039424">
    <property type="entry name" value="SBP_5"/>
</dbReference>
<organism evidence="7">
    <name type="scientific">Candidatus Moduliflexus flocculans</name>
    <dbReference type="NCBI Taxonomy" id="1499966"/>
    <lineage>
        <taxon>Bacteria</taxon>
        <taxon>Candidatus Moduliflexota</taxon>
        <taxon>Candidatus Moduliflexia</taxon>
        <taxon>Candidatus Moduliflexales</taxon>
        <taxon>Candidatus Moduliflexaceae</taxon>
    </lineage>
</organism>
<dbReference type="Gene3D" id="3.90.76.10">
    <property type="entry name" value="Dipeptide-binding Protein, Domain 1"/>
    <property type="match status" value="1"/>
</dbReference>
<dbReference type="GO" id="GO:0015833">
    <property type="term" value="P:peptide transport"/>
    <property type="evidence" value="ECO:0007669"/>
    <property type="project" value="TreeGrafter"/>
</dbReference>
<evidence type="ECO:0000256" key="2">
    <source>
        <dbReference type="ARBA" id="ARBA00005695"/>
    </source>
</evidence>
<dbReference type="CDD" id="cd08504">
    <property type="entry name" value="PBP2_OppA"/>
    <property type="match status" value="1"/>
</dbReference>
<evidence type="ECO:0000256" key="1">
    <source>
        <dbReference type="ARBA" id="ARBA00004196"/>
    </source>
</evidence>
<gene>
    <name evidence="7" type="ORF">U14_02631</name>
</gene>
<protein>
    <submittedName>
        <fullName evidence="7">ABC-type transporter, periplasmic subunit</fullName>
    </submittedName>
</protein>
<evidence type="ECO:0000313" key="8">
    <source>
        <dbReference type="Proteomes" id="UP000030700"/>
    </source>
</evidence>
<dbReference type="EMBL" id="DF820457">
    <property type="protein sequence ID" value="GAK51387.1"/>
    <property type="molecule type" value="Genomic_DNA"/>
</dbReference>
<evidence type="ECO:0000256" key="3">
    <source>
        <dbReference type="ARBA" id="ARBA00022448"/>
    </source>
</evidence>
<evidence type="ECO:0000313" key="7">
    <source>
        <dbReference type="EMBL" id="GAK51387.1"/>
    </source>
</evidence>
<feature type="signal peptide" evidence="5">
    <location>
        <begin position="1"/>
        <end position="23"/>
    </location>
</feature>
<dbReference type="GO" id="GO:0043190">
    <property type="term" value="C:ATP-binding cassette (ABC) transporter complex"/>
    <property type="evidence" value="ECO:0007669"/>
    <property type="project" value="InterPro"/>
</dbReference>
<name>A0A081BLX1_9BACT</name>
<keyword evidence="3" id="KW-0813">Transport</keyword>
<reference evidence="7" key="1">
    <citation type="journal article" date="2015" name="PeerJ">
        <title>First genomic representation of candidate bacterial phylum KSB3 points to enhanced environmental sensing as a trigger of wastewater bulking.</title>
        <authorList>
            <person name="Sekiguchi Y."/>
            <person name="Ohashi A."/>
            <person name="Parks D.H."/>
            <person name="Yamauchi T."/>
            <person name="Tyson G.W."/>
            <person name="Hugenholtz P."/>
        </authorList>
    </citation>
    <scope>NUCLEOTIDE SEQUENCE [LARGE SCALE GENOMIC DNA]</scope>
</reference>